<dbReference type="OrthoDB" id="5718261at2"/>
<keyword evidence="3" id="KW-1185">Reference proteome</keyword>
<evidence type="ECO:0008006" key="4">
    <source>
        <dbReference type="Google" id="ProtNLM"/>
    </source>
</evidence>
<dbReference type="PROSITE" id="PS51318">
    <property type="entry name" value="TAT"/>
    <property type="match status" value="1"/>
</dbReference>
<dbReference type="Proteomes" id="UP000295198">
    <property type="component" value="Unassembled WGS sequence"/>
</dbReference>
<gene>
    <name evidence="2" type="ORF">EKO23_00625</name>
</gene>
<dbReference type="AlphaFoldDB" id="A0A4Q4ZM04"/>
<evidence type="ECO:0000256" key="1">
    <source>
        <dbReference type="SAM" id="SignalP"/>
    </source>
</evidence>
<evidence type="ECO:0000313" key="3">
    <source>
        <dbReference type="Proteomes" id="UP000295198"/>
    </source>
</evidence>
<dbReference type="RefSeq" id="WP_134713019.1">
    <property type="nucleotide sequence ID" value="NZ_SDKM01000001.1"/>
</dbReference>
<sequence length="925" mass="93464">MSLSVRRLLGGATSAAAAALLVATSLSVAHADQVVADGDGLNGNTAAVRLGSICPGASASGTVGFDLVRQSSGNQIWANSTTVSITLTESTPASPNVTATAASATTPANWVTGTSGNADKGKTVPATSSTVTVAVPEGAAPGAQSTTLTFTGRGAGYNGGEVDRAVPVEVSWTVATTGCTPADSTPPDISYVLDRTPSASDWYAGPVSIDWTVRDPESPVTTTGCEDATQSAETDGRTFSCSARSAGGQVGPVNVTVRLDSTAPVVEAVVSGDQGADGWYTGDALLHWKVGDARSGLVDPAACPDVPVTTDKAQTSYSCTVTDRAGNTTTVSTTVKRDASAPVVSRTVTGTLGRNGWHTSPVDVDWTVTEGTSTPVALAGCEDTTVGDTAATTLTCVATNAAGLATTGLPVELKVDTVAPAATARVTGDEGDDGWYVGPVTVDWDATDGGGSGVAEGCDRIVQADDTTGTVHTCVVSDVAGNASEGASVTVRKDATAPVVDHDVDGTPGANGWYTSDVDVRFTRSDATSGVATTVGCDPEPLTFDTPGATYTCTVTDAAGNAATDEVSVKVDRTKPEVSHEVLGTLGEADWYTSDVAAVFTRSDAMSGLASDEGCDPTPLTDDSAGTTWSCRVVDAAGNEATDSVTVRRDATAPVVTHTVTGTPGRDGWYVSDVDVDFSVSDALAGVASRSGCDPDPLRSDTADMVFTCVATDAAGNATQDAVTVKRDATGPEVRWTAGPVDGGVYDFGDPLPATACEASDVTSGVTPDGCVVSAAATGVGEHTLAAAASDRAGNTARSTRRYTVRAWTIDGFYKPVSSASSVVNTVKAGSTVPLKFNVYKGGPAGTRITSGAVGAITMKKVGCDSGDLPDPVEMIADTGSTTLRYDGTQWIQNWATPSAGKGSCYRVTLTTADGSTTSATFLLK</sequence>
<dbReference type="InterPro" id="IPR006311">
    <property type="entry name" value="TAT_signal"/>
</dbReference>
<protein>
    <recommendedName>
        <fullName evidence="4">Ig-like domain-containing protein</fullName>
    </recommendedName>
</protein>
<proteinExistence type="predicted"/>
<dbReference type="NCBIfam" id="NF038114">
    <property type="entry name" value="rightmost"/>
    <property type="match status" value="1"/>
</dbReference>
<reference evidence="2 3" key="1">
    <citation type="submission" date="2019-01" db="EMBL/GenBank/DDBJ databases">
        <title>Nocardioides guangzhouensis sp. nov., an actinobacterium isolated from soil.</title>
        <authorList>
            <person name="Fu Y."/>
            <person name="Cai Y."/>
            <person name="Lin Z."/>
            <person name="Chen P."/>
        </authorList>
    </citation>
    <scope>NUCLEOTIDE SEQUENCE [LARGE SCALE GENOMIC DNA]</scope>
    <source>
        <strain evidence="2 3">130</strain>
    </source>
</reference>
<dbReference type="EMBL" id="SDKM01000001">
    <property type="protein sequence ID" value="RYP88975.1"/>
    <property type="molecule type" value="Genomic_DNA"/>
</dbReference>
<name>A0A4Q4ZM04_9ACTN</name>
<evidence type="ECO:0000313" key="2">
    <source>
        <dbReference type="EMBL" id="RYP88975.1"/>
    </source>
</evidence>
<organism evidence="2 3">
    <name type="scientific">Nocardioides guangzhouensis</name>
    <dbReference type="NCBI Taxonomy" id="2497878"/>
    <lineage>
        <taxon>Bacteria</taxon>
        <taxon>Bacillati</taxon>
        <taxon>Actinomycetota</taxon>
        <taxon>Actinomycetes</taxon>
        <taxon>Propionibacteriales</taxon>
        <taxon>Nocardioidaceae</taxon>
        <taxon>Nocardioides</taxon>
    </lineage>
</organism>
<feature type="signal peptide" evidence="1">
    <location>
        <begin position="1"/>
        <end position="31"/>
    </location>
</feature>
<feature type="chain" id="PRO_5020196121" description="Ig-like domain-containing protein" evidence="1">
    <location>
        <begin position="32"/>
        <end position="925"/>
    </location>
</feature>
<keyword evidence="1" id="KW-0732">Signal</keyword>
<comment type="caution">
    <text evidence="2">The sequence shown here is derived from an EMBL/GenBank/DDBJ whole genome shotgun (WGS) entry which is preliminary data.</text>
</comment>
<accession>A0A4Q4ZM04</accession>